<evidence type="ECO:0000313" key="1">
    <source>
        <dbReference type="Proteomes" id="UP000887576"/>
    </source>
</evidence>
<name>A0AC34QIS5_9BILA</name>
<sequence length="440" mass="50124">MKTGILLIFLFGFISGKWAKEDPEESMTVPEMIRFWGYPAEAIQVTTADGYVLEIHRIKWGKTNTSQITGKKPVVFMQHGLEGASDNWVDNLPEQSAGFMFADAGFDVWLGNFRGNTYGKAHVSMNPHNHDFWKFMVFMQHGLEGASDNWVDNLPEQSAGFMFADAGFDVWLGNFRGNTYGKAHVSMNPQNHDFWKFSWDEMVQYDLDAMIDYVLKATGQDSLYYIGHSQGTLTMFSKLSSDQTFAKKIKKFFALAPVGTVKHIKGLLEYVAKFLYPEFEIVFDLLGPGEFLPQSWITKLISDWVCTGMIGNDLCDDFIFMIGGPESNQLNKTRTPVYTAHAPAGTSTQNILHWAQMVLSGKVEKYDYRSAKENQKHYGSSTPPEYDFTKINAPIHLYWSDSDWLADPKDIEGFLLPNLPKTTLVENNKVKDFEHMDFIW</sequence>
<organism evidence="1 2">
    <name type="scientific">Panagrolaimus sp. JU765</name>
    <dbReference type="NCBI Taxonomy" id="591449"/>
    <lineage>
        <taxon>Eukaryota</taxon>
        <taxon>Metazoa</taxon>
        <taxon>Ecdysozoa</taxon>
        <taxon>Nematoda</taxon>
        <taxon>Chromadorea</taxon>
        <taxon>Rhabditida</taxon>
        <taxon>Tylenchina</taxon>
        <taxon>Panagrolaimomorpha</taxon>
        <taxon>Panagrolaimoidea</taxon>
        <taxon>Panagrolaimidae</taxon>
        <taxon>Panagrolaimus</taxon>
    </lineage>
</organism>
<protein>
    <submittedName>
        <fullName evidence="2">Lipase</fullName>
    </submittedName>
</protein>
<dbReference type="WBParaSite" id="JU765_v2.g1682.t1">
    <property type="protein sequence ID" value="JU765_v2.g1682.t1"/>
    <property type="gene ID" value="JU765_v2.g1682"/>
</dbReference>
<reference evidence="2" key="1">
    <citation type="submission" date="2022-11" db="UniProtKB">
        <authorList>
            <consortium name="WormBaseParasite"/>
        </authorList>
    </citation>
    <scope>IDENTIFICATION</scope>
</reference>
<dbReference type="Proteomes" id="UP000887576">
    <property type="component" value="Unplaced"/>
</dbReference>
<evidence type="ECO:0000313" key="2">
    <source>
        <dbReference type="WBParaSite" id="JU765_v2.g1682.t1"/>
    </source>
</evidence>
<proteinExistence type="predicted"/>
<accession>A0AC34QIS5</accession>